<accession>A0A0P1P1Q5</accession>
<dbReference type="Proteomes" id="UP000182011">
    <property type="component" value="Unassembled WGS sequence"/>
</dbReference>
<dbReference type="GO" id="GO:0005737">
    <property type="term" value="C:cytoplasm"/>
    <property type="evidence" value="ECO:0007669"/>
    <property type="project" value="UniProtKB-SubCell"/>
</dbReference>
<evidence type="ECO:0000259" key="7">
    <source>
        <dbReference type="Pfam" id="PF00590"/>
    </source>
</evidence>
<accession>A0A0P1LR79</accession>
<feature type="domain" description="Tetrapyrrole methylase" evidence="7">
    <location>
        <begin position="8"/>
        <end position="207"/>
    </location>
</feature>
<dbReference type="Pfam" id="PF00590">
    <property type="entry name" value="TP_methylase"/>
    <property type="match status" value="1"/>
</dbReference>
<organism evidence="9 10">
    <name type="scientific">Candidatus Kryptonium thompsonii</name>
    <dbReference type="NCBI Taxonomy" id="1633631"/>
    <lineage>
        <taxon>Bacteria</taxon>
        <taxon>Pseudomonadati</taxon>
        <taxon>Candidatus Kryptoniota</taxon>
        <taxon>Candidatus Kryptonium</taxon>
    </lineage>
</organism>
<comment type="catalytic activity">
    <reaction evidence="6">
        <text>cytidine(1402) in 16S rRNA + S-adenosyl-L-methionine = 2'-O-methylcytidine(1402) in 16S rRNA + S-adenosyl-L-homocysteine + H(+)</text>
        <dbReference type="Rhea" id="RHEA:42924"/>
        <dbReference type="Rhea" id="RHEA-COMP:10285"/>
        <dbReference type="Rhea" id="RHEA-COMP:10286"/>
        <dbReference type="ChEBI" id="CHEBI:15378"/>
        <dbReference type="ChEBI" id="CHEBI:57856"/>
        <dbReference type="ChEBI" id="CHEBI:59789"/>
        <dbReference type="ChEBI" id="CHEBI:74495"/>
        <dbReference type="ChEBI" id="CHEBI:82748"/>
        <dbReference type="EC" id="2.1.1.198"/>
    </reaction>
</comment>
<dbReference type="EMBL" id="CZVI01000008">
    <property type="protein sequence ID" value="CUS84509.1"/>
    <property type="molecule type" value="Genomic_DNA"/>
</dbReference>
<dbReference type="RefSeq" id="WP_047134593.1">
    <property type="nucleotide sequence ID" value="NZ_CZVI01000008.1"/>
</dbReference>
<evidence type="ECO:0000256" key="4">
    <source>
        <dbReference type="ARBA" id="ARBA00022679"/>
    </source>
</evidence>
<dbReference type="GO" id="GO:0070677">
    <property type="term" value="F:rRNA (cytosine-2'-O-)-methyltransferase activity"/>
    <property type="evidence" value="ECO:0007669"/>
    <property type="project" value="UniProtKB-UniRule"/>
</dbReference>
<dbReference type="InterPro" id="IPR008189">
    <property type="entry name" value="rRNA_ssu_MeTfrase_I"/>
</dbReference>
<dbReference type="PANTHER" id="PTHR46111">
    <property type="entry name" value="RIBOSOMAL RNA SMALL SUBUNIT METHYLTRANSFERASE I"/>
    <property type="match status" value="1"/>
</dbReference>
<protein>
    <recommendedName>
        <fullName evidence="6">Ribosomal RNA small subunit methyltransferase I</fullName>
        <ecNumber evidence="6">2.1.1.198</ecNumber>
    </recommendedName>
    <alternativeName>
        <fullName evidence="6">16S rRNA 2'-O-ribose C1402 methyltransferase</fullName>
    </alternativeName>
    <alternativeName>
        <fullName evidence="6">rRNA (cytidine-2'-O-)-methyltransferase RsmI</fullName>
    </alternativeName>
</protein>
<dbReference type="InterPro" id="IPR035996">
    <property type="entry name" value="4pyrrol_Methylase_sf"/>
</dbReference>
<evidence type="ECO:0000313" key="11">
    <source>
        <dbReference type="Proteomes" id="UP000182200"/>
    </source>
</evidence>
<comment type="subcellular location">
    <subcellularLocation>
        <location evidence="6">Cytoplasm</location>
    </subcellularLocation>
</comment>
<dbReference type="Gene3D" id="3.40.1010.10">
    <property type="entry name" value="Cobalt-precorrin-4 Transmethylase, Domain 1"/>
    <property type="match status" value="1"/>
</dbReference>
<evidence type="ECO:0000313" key="9">
    <source>
        <dbReference type="EMBL" id="CUU07337.1"/>
    </source>
</evidence>
<evidence type="ECO:0000313" key="8">
    <source>
        <dbReference type="EMBL" id="CUS84509.1"/>
    </source>
</evidence>
<accession>A0A0N7MU49</accession>
<accession>A0A0P1M430</accession>
<evidence type="ECO:0000256" key="1">
    <source>
        <dbReference type="ARBA" id="ARBA00022490"/>
    </source>
</evidence>
<keyword evidence="4 6" id="KW-0808">Transferase</keyword>
<dbReference type="SUPFAM" id="SSF53790">
    <property type="entry name" value="Tetrapyrrole methylase"/>
    <property type="match status" value="1"/>
</dbReference>
<keyword evidence="1 6" id="KW-0963">Cytoplasm</keyword>
<dbReference type="CDD" id="cd19918">
    <property type="entry name" value="RsmI_like"/>
    <property type="match status" value="1"/>
</dbReference>
<dbReference type="Gene3D" id="3.30.950.10">
    <property type="entry name" value="Methyltransferase, Cobalt-precorrin-4 Transmethylase, Domain 2"/>
    <property type="match status" value="1"/>
</dbReference>
<dbReference type="EMBL" id="FAOP01000006">
    <property type="protein sequence ID" value="CUU07337.1"/>
    <property type="molecule type" value="Genomic_DNA"/>
</dbReference>
<dbReference type="Proteomes" id="UP000182200">
    <property type="component" value="Unassembled WGS sequence"/>
</dbReference>
<dbReference type="HAMAP" id="MF_01877">
    <property type="entry name" value="16SrRNA_methyltr_I"/>
    <property type="match status" value="1"/>
</dbReference>
<accession>A0A0P1LM47</accession>
<evidence type="ECO:0000313" key="10">
    <source>
        <dbReference type="Proteomes" id="UP000182011"/>
    </source>
</evidence>
<dbReference type="InterPro" id="IPR000878">
    <property type="entry name" value="4pyrrol_Mease"/>
</dbReference>
<evidence type="ECO:0000256" key="6">
    <source>
        <dbReference type="HAMAP-Rule" id="MF_01877"/>
    </source>
</evidence>
<proteinExistence type="inferred from homology"/>
<keyword evidence="3 6" id="KW-0489">Methyltransferase</keyword>
<dbReference type="EC" id="2.1.1.198" evidence="6"/>
<dbReference type="STRING" id="1633631.GCA_001442925_01785"/>
<dbReference type="InterPro" id="IPR014776">
    <property type="entry name" value="4pyrrole_Mease_sub2"/>
</dbReference>
<reference evidence="9 10" key="1">
    <citation type="submission" date="2015-11" db="EMBL/GenBank/DDBJ databases">
        <authorList>
            <person name="Zhang Y."/>
            <person name="Guo Z."/>
        </authorList>
    </citation>
    <scope>NUCLEOTIDE SEQUENCE [LARGE SCALE GENOMIC DNA]</scope>
    <source>
        <strain evidence="9">JGI-4</strain>
    </source>
</reference>
<evidence type="ECO:0000256" key="2">
    <source>
        <dbReference type="ARBA" id="ARBA00022552"/>
    </source>
</evidence>
<evidence type="ECO:0000256" key="3">
    <source>
        <dbReference type="ARBA" id="ARBA00022603"/>
    </source>
</evidence>
<dbReference type="InterPro" id="IPR014777">
    <property type="entry name" value="4pyrrole_Mease_sub1"/>
</dbReference>
<accession>A0A0P1M1I5</accession>
<accession>A0A0P1NW02</accession>
<dbReference type="NCBIfam" id="TIGR00096">
    <property type="entry name" value="16S rRNA (cytidine(1402)-2'-O)-methyltransferase"/>
    <property type="match status" value="1"/>
</dbReference>
<dbReference type="FunFam" id="3.40.1010.10:FF:000007">
    <property type="entry name" value="Ribosomal RNA small subunit methyltransferase I"/>
    <property type="match status" value="1"/>
</dbReference>
<keyword evidence="2 6" id="KW-0698">rRNA processing</keyword>
<dbReference type="PANTHER" id="PTHR46111:SF1">
    <property type="entry name" value="RIBOSOMAL RNA SMALL SUBUNIT METHYLTRANSFERASE I"/>
    <property type="match status" value="1"/>
</dbReference>
<sequence length="237" mass="26504">MEAPSKGTLYLVATPIGNPDDITLRALKVLKEVDIILCEELKEGKRILSNYQIEPKELDTLNEHNENSKIEKIISDLNSGKNIALISDAGTPVFSDPGSLLVKRAIKEGIKIVPIPGASALLLALIVSGFNIEKFVYYGWLSQKRAKRREELRRLRGEQRTVVIFETPYRVIPVLEDIGMVLGVDRKICVAYNLTMPDEEIIRGNVIEVINYLSENKKKGECVIVIAGAEESKKLEF</sequence>
<comment type="function">
    <text evidence="6">Catalyzes the 2'-O-methylation of the ribose of cytidine 1402 (C1402) in 16S rRNA.</text>
</comment>
<keyword evidence="5 6" id="KW-0949">S-adenosyl-L-methionine</keyword>
<gene>
    <name evidence="6" type="primary">rsmI</name>
    <name evidence="9" type="ORF">JGI4_01790</name>
    <name evidence="8" type="ORF">JGI8_00804</name>
</gene>
<dbReference type="OrthoDB" id="9809084at2"/>
<name>A0A0P1LM47_9BACT</name>
<keyword evidence="11" id="KW-1185">Reference proteome</keyword>
<accession>A0A0S4N8I9</accession>
<dbReference type="PIRSF" id="PIRSF005917">
    <property type="entry name" value="MTase_YraL"/>
    <property type="match status" value="1"/>
</dbReference>
<accession>A0A0N7MUX5</accession>
<dbReference type="AlphaFoldDB" id="A0A0P1LM47"/>
<evidence type="ECO:0000256" key="5">
    <source>
        <dbReference type="ARBA" id="ARBA00022691"/>
    </source>
</evidence>
<reference evidence="8 11" key="2">
    <citation type="submission" date="2015-11" db="EMBL/GenBank/DDBJ databases">
        <authorList>
            <person name="Varghese N."/>
        </authorList>
    </citation>
    <scope>NUCLEOTIDE SEQUENCE [LARGE SCALE GENOMIC DNA]</scope>
    <source>
        <strain evidence="8 11">JGI-8</strain>
    </source>
</reference>
<comment type="similarity">
    <text evidence="6">Belongs to the methyltransferase superfamily. RsmI family.</text>
</comment>